<gene>
    <name evidence="1" type="ORF">A0U92_10355</name>
</gene>
<dbReference type="AlphaFoldDB" id="A0A1U9KH30"/>
<dbReference type="EMBL" id="CP014692">
    <property type="protein sequence ID" value="AQS85115.1"/>
    <property type="molecule type" value="Genomic_DNA"/>
</dbReference>
<name>A0A1U9KH30_ACEAC</name>
<dbReference type="eggNOG" id="ENOG5033FJ4">
    <property type="taxonomic scope" value="Bacteria"/>
</dbReference>
<organism evidence="1 2">
    <name type="scientific">Acetobacter aceti</name>
    <dbReference type="NCBI Taxonomy" id="435"/>
    <lineage>
        <taxon>Bacteria</taxon>
        <taxon>Pseudomonadati</taxon>
        <taxon>Pseudomonadota</taxon>
        <taxon>Alphaproteobacteria</taxon>
        <taxon>Acetobacterales</taxon>
        <taxon>Acetobacteraceae</taxon>
        <taxon>Acetobacter</taxon>
        <taxon>Acetobacter subgen. Acetobacter</taxon>
    </lineage>
</organism>
<dbReference type="OrthoDB" id="7279918at2"/>
<dbReference type="KEGG" id="aace:A0U92_10355"/>
<dbReference type="Proteomes" id="UP000188937">
    <property type="component" value="Chromosome"/>
</dbReference>
<sequence>MSRLTQAERDALPDSAFALPGRRYPIPDRNHARDALARASEFHHRGELSDAEYETIVRRAREVLDADE</sequence>
<accession>A0A1U9KH30</accession>
<keyword evidence="2" id="KW-1185">Reference proteome</keyword>
<protein>
    <submittedName>
        <fullName evidence="1">Uncharacterized protein</fullName>
    </submittedName>
</protein>
<evidence type="ECO:0000313" key="2">
    <source>
        <dbReference type="Proteomes" id="UP000188937"/>
    </source>
</evidence>
<proteinExistence type="predicted"/>
<reference evidence="1 2" key="1">
    <citation type="submission" date="2016-03" db="EMBL/GenBank/DDBJ databases">
        <title>Acetic acid bacteria sequencing.</title>
        <authorList>
            <person name="Brandt J."/>
            <person name="Jakob F."/>
            <person name="Vogel R.F."/>
        </authorList>
    </citation>
    <scope>NUCLEOTIDE SEQUENCE [LARGE SCALE GENOMIC DNA]</scope>
    <source>
        <strain evidence="1 2">TMW2.1153</strain>
    </source>
</reference>
<dbReference type="RefSeq" id="WP_077813160.1">
    <property type="nucleotide sequence ID" value="NZ_CP014692.1"/>
</dbReference>
<evidence type="ECO:0000313" key="1">
    <source>
        <dbReference type="EMBL" id="AQS85115.1"/>
    </source>
</evidence>